<evidence type="ECO:0000256" key="3">
    <source>
        <dbReference type="ARBA" id="ARBA00022801"/>
    </source>
</evidence>
<dbReference type="InterPro" id="IPR008044">
    <property type="entry name" value="Phage_lysin"/>
</dbReference>
<feature type="domain" description="NlpC/P60" evidence="6">
    <location>
        <begin position="1"/>
        <end position="141"/>
    </location>
</feature>
<keyword evidence="5" id="KW-1133">Transmembrane helix</keyword>
<dbReference type="InterPro" id="IPR038263">
    <property type="entry name" value="Lytic_exo_TRD_sf"/>
</dbReference>
<dbReference type="GO" id="GO:0001897">
    <property type="term" value="P:symbiont-mediated cytolysis of host cell"/>
    <property type="evidence" value="ECO:0007669"/>
    <property type="project" value="UniProtKB-ARBA"/>
</dbReference>
<keyword evidence="4" id="KW-0788">Thiol protease</keyword>
<dbReference type="InterPro" id="IPR000064">
    <property type="entry name" value="NLP_P60_dom"/>
</dbReference>
<name>A0A8S5TI89_9CAUD</name>
<comment type="similarity">
    <text evidence="1">Belongs to the peptidase C40 family.</text>
</comment>
<feature type="transmembrane region" description="Helical" evidence="5">
    <location>
        <begin position="374"/>
        <end position="397"/>
    </location>
</feature>
<dbReference type="Pfam" id="PF05382">
    <property type="entry name" value="Amidase_5"/>
    <property type="match status" value="1"/>
</dbReference>
<sequence>MDKAIEWFTQRQGRVSYSMNYRNGPSSYDCSSSIYHALIYAGILPQGFRIGNTESMFVDLPKFGFQRIEADINGYIPTQRGDIFIWGKQGYTNGADGHTGIFIDNNNIIHCAYGYNGIHIDNHDKLAEINNTQYLTIFRYTGKPQNAPAPTPYVEKIDDEINVGSHLKFNQIFTVVETRETEGRKEARINELCPVGFTWDENGVPTSWLVKVDNDGYRIGGDINAGDSVKIEGAFVAQEVVQNDNMWFAKINRGGIDVWVELTPATEIPAGEFGTRIENRPQPVQTPEIVEKTPEIKGVISQNEDKKDMSQNIVNEEKQEKAPEQPKIKAMPINERKFTEEEVKMIEDLQKKALDSVDTTEYTPAISEKAKTTVYFVADLGILVNMLVATICVIVMPNFTKEILAISGAVATAFAGLKPIFKLGAKK</sequence>
<evidence type="ECO:0000256" key="5">
    <source>
        <dbReference type="SAM" id="Phobius"/>
    </source>
</evidence>
<dbReference type="Gene3D" id="2.40.50.670">
    <property type="match status" value="1"/>
</dbReference>
<protein>
    <submittedName>
        <fullName evidence="7">Peptidoglycan hydrolase</fullName>
    </submittedName>
</protein>
<dbReference type="GO" id="GO:0006508">
    <property type="term" value="P:proteolysis"/>
    <property type="evidence" value="ECO:0007669"/>
    <property type="project" value="UniProtKB-KW"/>
</dbReference>
<keyword evidence="2" id="KW-0645">Protease</keyword>
<reference evidence="7" key="1">
    <citation type="journal article" date="2021" name="Proc. Natl. Acad. Sci. U.S.A.">
        <title>A Catalog of Tens of Thousands of Viruses from Human Metagenomes Reveals Hidden Associations with Chronic Diseases.</title>
        <authorList>
            <person name="Tisza M.J."/>
            <person name="Buck C.B."/>
        </authorList>
    </citation>
    <scope>NUCLEOTIDE SEQUENCE</scope>
    <source>
        <strain evidence="7">CtMnh10</strain>
    </source>
</reference>
<dbReference type="EMBL" id="BK032827">
    <property type="protein sequence ID" value="DAF62711.1"/>
    <property type="molecule type" value="Genomic_DNA"/>
</dbReference>
<proteinExistence type="inferred from homology"/>
<dbReference type="SUPFAM" id="SSF54001">
    <property type="entry name" value="Cysteine proteinases"/>
    <property type="match status" value="1"/>
</dbReference>
<keyword evidence="3 7" id="KW-0378">Hydrolase</keyword>
<dbReference type="GO" id="GO:0008234">
    <property type="term" value="F:cysteine-type peptidase activity"/>
    <property type="evidence" value="ECO:0007669"/>
    <property type="project" value="UniProtKB-KW"/>
</dbReference>
<evidence type="ECO:0000256" key="4">
    <source>
        <dbReference type="ARBA" id="ARBA00022807"/>
    </source>
</evidence>
<evidence type="ECO:0000256" key="1">
    <source>
        <dbReference type="ARBA" id="ARBA00007074"/>
    </source>
</evidence>
<evidence type="ECO:0000259" key="6">
    <source>
        <dbReference type="PROSITE" id="PS51935"/>
    </source>
</evidence>
<evidence type="ECO:0000256" key="2">
    <source>
        <dbReference type="ARBA" id="ARBA00022670"/>
    </source>
</evidence>
<dbReference type="InterPro" id="IPR038765">
    <property type="entry name" value="Papain-like_cys_pep_sf"/>
</dbReference>
<dbReference type="PROSITE" id="PS51935">
    <property type="entry name" value="NLPC_P60"/>
    <property type="match status" value="1"/>
</dbReference>
<organism evidence="7">
    <name type="scientific">Myoviridae sp. ctMnh10</name>
    <dbReference type="NCBI Taxonomy" id="2827682"/>
    <lineage>
        <taxon>Viruses</taxon>
        <taxon>Duplodnaviria</taxon>
        <taxon>Heunggongvirae</taxon>
        <taxon>Uroviricota</taxon>
        <taxon>Caudoviricetes</taxon>
    </lineage>
</organism>
<evidence type="ECO:0000313" key="7">
    <source>
        <dbReference type="EMBL" id="DAF62711.1"/>
    </source>
</evidence>
<dbReference type="Gene3D" id="3.90.1720.10">
    <property type="entry name" value="endopeptidase domain like (from Nostoc punctiforme)"/>
    <property type="match status" value="1"/>
</dbReference>
<feature type="transmembrane region" description="Helical" evidence="5">
    <location>
        <begin position="403"/>
        <end position="421"/>
    </location>
</feature>
<keyword evidence="5" id="KW-0812">Transmembrane</keyword>
<accession>A0A8S5TI89</accession>
<keyword evidence="5" id="KW-0472">Membrane</keyword>